<dbReference type="SUPFAM" id="SSF56300">
    <property type="entry name" value="Metallo-dependent phosphatases"/>
    <property type="match status" value="1"/>
</dbReference>
<evidence type="ECO:0000256" key="1">
    <source>
        <dbReference type="ARBA" id="ARBA00003413"/>
    </source>
</evidence>
<dbReference type="AlphaFoldDB" id="A0A2Z6DX06"/>
<evidence type="ECO:0000313" key="10">
    <source>
        <dbReference type="EMBL" id="BBD77001.1"/>
    </source>
</evidence>
<dbReference type="Proteomes" id="UP000262004">
    <property type="component" value="Chromosome"/>
</dbReference>
<name>A0A2Z6DX06_HYDTE</name>
<evidence type="ECO:0000256" key="3">
    <source>
        <dbReference type="ARBA" id="ARBA00012506"/>
    </source>
</evidence>
<evidence type="ECO:0000313" key="11">
    <source>
        <dbReference type="Proteomes" id="UP000262004"/>
    </source>
</evidence>
<dbReference type="PANTHER" id="PTHR40942">
    <property type="match status" value="1"/>
</dbReference>
<evidence type="ECO:0000256" key="7">
    <source>
        <dbReference type="ARBA" id="ARBA00033210"/>
    </source>
</evidence>
<dbReference type="KEGG" id="htl:HPTL_0733"/>
<comment type="similarity">
    <text evidence="2">Belongs to the Ap4A hydrolase family.</text>
</comment>
<gene>
    <name evidence="10" type="ORF">HPTL_0733</name>
</gene>
<proteinExistence type="inferred from homology"/>
<evidence type="ECO:0000256" key="6">
    <source>
        <dbReference type="ARBA" id="ARBA00032248"/>
    </source>
</evidence>
<evidence type="ECO:0000259" key="9">
    <source>
        <dbReference type="Pfam" id="PF00149"/>
    </source>
</evidence>
<dbReference type="NCBIfam" id="NF001204">
    <property type="entry name" value="PRK00166.1"/>
    <property type="match status" value="1"/>
</dbReference>
<dbReference type="InterPro" id="IPR004617">
    <property type="entry name" value="ApaH"/>
</dbReference>
<dbReference type="EC" id="3.6.1.41" evidence="3"/>
<dbReference type="PANTHER" id="PTHR40942:SF4">
    <property type="entry name" value="CYTOCHROME C5"/>
    <property type="match status" value="1"/>
</dbReference>
<evidence type="ECO:0000256" key="5">
    <source>
        <dbReference type="ARBA" id="ARBA00031248"/>
    </source>
</evidence>
<sequence length="274" mass="30017">MATWVVGDVQGCCAALERLLALCQFDPQRDRLWLVGDLVNRGPQSLEVLRLLTSLPEKAVTAVLGNHDLYALMRAAGLKKSAKDDTLDSLFSASGRDRLLDWLRARPLLVWDEALGWAMAHAGVPPVWDWETAVAANAEVIAKLQHDLGWLRQLKGGESVWHPALEGMARIRYIVNGFTRMRFVDAMSGALELKAKGPPTNAPKGTVPWFRYAKRVALPYRVVFGHWSLLGFYADAAVMAVDTSCVYGGRLTAVRLEDQAVVSVACTDCGGTKG</sequence>
<organism evidence="10 11">
    <name type="scientific">Hydrogenophilus thermoluteolus</name>
    <name type="common">Pseudomonas hydrogenothermophila</name>
    <dbReference type="NCBI Taxonomy" id="297"/>
    <lineage>
        <taxon>Bacteria</taxon>
        <taxon>Pseudomonadati</taxon>
        <taxon>Pseudomonadota</taxon>
        <taxon>Hydrogenophilia</taxon>
        <taxon>Hydrogenophilales</taxon>
        <taxon>Hydrogenophilaceae</taxon>
        <taxon>Hydrogenophilus</taxon>
    </lineage>
</organism>
<feature type="domain" description="Calcineurin-like phosphoesterase" evidence="9">
    <location>
        <begin position="2"/>
        <end position="123"/>
    </location>
</feature>
<accession>A0A2Z6DX06</accession>
<dbReference type="Pfam" id="PF00149">
    <property type="entry name" value="Metallophos"/>
    <property type="match status" value="1"/>
</dbReference>
<dbReference type="InterPro" id="IPR029052">
    <property type="entry name" value="Metallo-depent_PP-like"/>
</dbReference>
<dbReference type="EMBL" id="AP018558">
    <property type="protein sequence ID" value="BBD77001.1"/>
    <property type="molecule type" value="Genomic_DNA"/>
</dbReference>
<evidence type="ECO:0000256" key="8">
    <source>
        <dbReference type="ARBA" id="ARBA00049417"/>
    </source>
</evidence>
<evidence type="ECO:0000256" key="4">
    <source>
        <dbReference type="ARBA" id="ARBA00022801"/>
    </source>
</evidence>
<dbReference type="PIRSF" id="PIRSF000903">
    <property type="entry name" value="B5n-ttraPtase_sm"/>
    <property type="match status" value="1"/>
</dbReference>
<evidence type="ECO:0000256" key="2">
    <source>
        <dbReference type="ARBA" id="ARBA00005419"/>
    </source>
</evidence>
<keyword evidence="11" id="KW-1185">Reference proteome</keyword>
<dbReference type="NCBIfam" id="TIGR00668">
    <property type="entry name" value="apaH"/>
    <property type="match status" value="1"/>
</dbReference>
<comment type="function">
    <text evidence="1">Hydrolyzes diadenosine 5',5'''-P1,P4-tetraphosphate to yield ADP.</text>
</comment>
<dbReference type="OrthoDB" id="9807890at2"/>
<dbReference type="Gene3D" id="3.60.21.10">
    <property type="match status" value="1"/>
</dbReference>
<dbReference type="InterPro" id="IPR004843">
    <property type="entry name" value="Calcineurin-like_PHP"/>
</dbReference>
<dbReference type="RefSeq" id="WP_119334786.1">
    <property type="nucleotide sequence ID" value="NZ_AP018558.1"/>
</dbReference>
<keyword evidence="4" id="KW-0378">Hydrolase</keyword>
<comment type="catalytic activity">
    <reaction evidence="8">
        <text>P(1),P(4)-bis(5'-adenosyl) tetraphosphate + H2O = 2 ADP + 2 H(+)</text>
        <dbReference type="Rhea" id="RHEA:24252"/>
        <dbReference type="ChEBI" id="CHEBI:15377"/>
        <dbReference type="ChEBI" id="CHEBI:15378"/>
        <dbReference type="ChEBI" id="CHEBI:58141"/>
        <dbReference type="ChEBI" id="CHEBI:456216"/>
        <dbReference type="EC" id="3.6.1.41"/>
    </reaction>
</comment>
<dbReference type="GO" id="GO:0008803">
    <property type="term" value="F:bis(5'-nucleosyl)-tetraphosphatase (symmetrical) activity"/>
    <property type="evidence" value="ECO:0007669"/>
    <property type="project" value="UniProtKB-EC"/>
</dbReference>
<reference evidence="10 11" key="1">
    <citation type="submission" date="2018-04" db="EMBL/GenBank/DDBJ databases">
        <title>Complete genome sequence of Hydrogenophilus thermoluteolus TH-1.</title>
        <authorList>
            <person name="Arai H."/>
        </authorList>
    </citation>
    <scope>NUCLEOTIDE SEQUENCE [LARGE SCALE GENOMIC DNA]</scope>
    <source>
        <strain evidence="10 11">TH-1</strain>
    </source>
</reference>
<protein>
    <recommendedName>
        <fullName evidence="3">bis(5'-nucleosyl)-tetraphosphatase (symmetrical)</fullName>
        <ecNumber evidence="3">3.6.1.41</ecNumber>
    </recommendedName>
    <alternativeName>
        <fullName evidence="6">Ap4A hydrolase</fullName>
    </alternativeName>
    <alternativeName>
        <fullName evidence="5">Diadenosine 5',5'''-P1,P4-tetraphosphate pyrophosphohydrolase</fullName>
    </alternativeName>
    <alternativeName>
        <fullName evidence="7">Diadenosine tetraphosphatase</fullName>
    </alternativeName>
</protein>